<proteinExistence type="predicted"/>
<dbReference type="InterPro" id="IPR041497">
    <property type="entry name" value="Thump-like"/>
</dbReference>
<sequence length="399" mass="44923">MTSEELQQLLTPEAQAMLQAHQHDNPTTFALRYSNRHDLPIRALAEQLACRRKAERKLPTLSRHNLLYTTLSLEQASSERTARFKCTFMQGKRCIDLSGGLGIDAIFLAAHFEELLYCERNELLCNVVRHNMVRCGIGNVRLQQGDSLSFLASQPDNAFDWIMVDPARREEGKRSIGLEAASPNVVASQELLLAKAPHICIKASPALEISNLKMLLPALHTILVVSVSGECKEILLLLKRGAEAEHPITKAICLQADNNAVVEIVGTHEQHRSLAESLQCYLYEPDAAIIKARLSGVVAKQEGLEFLNKSVDYLTSNHVVASFAGKVFQVIESVPYKPKEFRKFLDRHAISAASIQRRDFPLSADELRKKFRLREDEKHFLIFTRNRNAEPICIYAERC</sequence>
<dbReference type="AlphaFoldDB" id="Q3ANS3"/>
<protein>
    <recommendedName>
        <fullName evidence="1">THUMP-like domain-containing protein</fullName>
    </recommendedName>
</protein>
<dbReference type="eggNOG" id="COG0742">
    <property type="taxonomic scope" value="Bacteria"/>
</dbReference>
<feature type="domain" description="THUMP-like" evidence="1">
    <location>
        <begin position="325"/>
        <end position="398"/>
    </location>
</feature>
<dbReference type="Gene3D" id="3.40.50.150">
    <property type="entry name" value="Vaccinia Virus protein VP39"/>
    <property type="match status" value="1"/>
</dbReference>
<dbReference type="KEGG" id="cch:Cag_0021"/>
<dbReference type="InterPro" id="IPR029063">
    <property type="entry name" value="SAM-dependent_MTases_sf"/>
</dbReference>
<dbReference type="STRING" id="340177.Cag_0021"/>
<organism evidence="2">
    <name type="scientific">Chlorobium chlorochromatii (strain CaD3)</name>
    <dbReference type="NCBI Taxonomy" id="340177"/>
    <lineage>
        <taxon>Bacteria</taxon>
        <taxon>Pseudomonadati</taxon>
        <taxon>Chlorobiota</taxon>
        <taxon>Chlorobiia</taxon>
        <taxon>Chlorobiales</taxon>
        <taxon>Chlorobiaceae</taxon>
        <taxon>Chlorobium/Pelodictyon group</taxon>
        <taxon>Chlorobium</taxon>
    </lineage>
</organism>
<evidence type="ECO:0000313" key="2">
    <source>
        <dbReference type="EMBL" id="ABB27300.1"/>
    </source>
</evidence>
<evidence type="ECO:0000259" key="1">
    <source>
        <dbReference type="Pfam" id="PF18096"/>
    </source>
</evidence>
<dbReference type="Pfam" id="PF18096">
    <property type="entry name" value="Thump_like"/>
    <property type="match status" value="1"/>
</dbReference>
<dbReference type="SUPFAM" id="SSF53335">
    <property type="entry name" value="S-adenosyl-L-methionine-dependent methyltransferases"/>
    <property type="match status" value="1"/>
</dbReference>
<accession>Q3ANS3</accession>
<dbReference type="CDD" id="cd02440">
    <property type="entry name" value="AdoMet_MTases"/>
    <property type="match status" value="1"/>
</dbReference>
<dbReference type="Gene3D" id="1.10.10.1110">
    <property type="entry name" value="Methyltransferase PG1098, N-terminal domain"/>
    <property type="match status" value="1"/>
</dbReference>
<reference evidence="2" key="1">
    <citation type="submission" date="2005-08" db="EMBL/GenBank/DDBJ databases">
        <title>Complete sequence of Chlorobium chlorochromatii CaD3.</title>
        <authorList>
            <person name="Copeland A."/>
            <person name="Lucas S."/>
            <person name="Lapidus A."/>
            <person name="Barry K."/>
            <person name="Detter J.C."/>
            <person name="Glavina T."/>
            <person name="Hammon N."/>
            <person name="Israni S."/>
            <person name="Pitluck S."/>
            <person name="Bryant D."/>
            <person name="Schmutz J."/>
            <person name="Larimer F."/>
            <person name="Land M."/>
            <person name="Kyrpides N."/>
            <person name="Ivanova N."/>
            <person name="Richardson P."/>
        </authorList>
    </citation>
    <scope>NUCLEOTIDE SEQUENCE [LARGE SCALE GENOMIC DNA]</scope>
    <source>
        <strain evidence="2">CaD3</strain>
    </source>
</reference>
<dbReference type="EMBL" id="CP000108">
    <property type="protein sequence ID" value="ABB27300.1"/>
    <property type="molecule type" value="Genomic_DNA"/>
</dbReference>
<dbReference type="HOGENOM" id="CLU_038123_0_0_10"/>
<gene>
    <name evidence="2" type="ordered locus">Cag_0021</name>
</gene>
<name>Q3ANS3_CHLCH</name>
<dbReference type="OrthoDB" id="1000417at2"/>